<keyword evidence="1" id="KW-0472">Membrane</keyword>
<feature type="transmembrane region" description="Helical" evidence="1">
    <location>
        <begin position="274"/>
        <end position="292"/>
    </location>
</feature>
<feature type="transmembrane region" description="Helical" evidence="1">
    <location>
        <begin position="467"/>
        <end position="489"/>
    </location>
</feature>
<dbReference type="RefSeq" id="WP_136577102.1">
    <property type="nucleotide sequence ID" value="NZ_STFF01000002.1"/>
</dbReference>
<feature type="transmembrane region" description="Helical" evidence="1">
    <location>
        <begin position="439"/>
        <end position="455"/>
    </location>
</feature>
<feature type="transmembrane region" description="Helical" evidence="1">
    <location>
        <begin position="76"/>
        <end position="97"/>
    </location>
</feature>
<proteinExistence type="predicted"/>
<feature type="transmembrane region" description="Helical" evidence="1">
    <location>
        <begin position="44"/>
        <end position="64"/>
    </location>
</feature>
<evidence type="ECO:0000313" key="3">
    <source>
        <dbReference type="Proteomes" id="UP000306918"/>
    </source>
</evidence>
<dbReference type="AlphaFoldDB" id="A0A4S8HZR4"/>
<feature type="transmembrane region" description="Helical" evidence="1">
    <location>
        <begin position="204"/>
        <end position="225"/>
    </location>
</feature>
<feature type="transmembrane region" description="Helical" evidence="1">
    <location>
        <begin position="232"/>
        <end position="254"/>
    </location>
</feature>
<dbReference type="Proteomes" id="UP000306918">
    <property type="component" value="Unassembled WGS sequence"/>
</dbReference>
<feature type="transmembrane region" description="Helical" evidence="1">
    <location>
        <begin position="413"/>
        <end position="432"/>
    </location>
</feature>
<feature type="transmembrane region" description="Helical" evidence="1">
    <location>
        <begin position="156"/>
        <end position="173"/>
    </location>
</feature>
<dbReference type="EMBL" id="STFF01000002">
    <property type="protein sequence ID" value="THU40349.1"/>
    <property type="molecule type" value="Genomic_DNA"/>
</dbReference>
<accession>A0A4S8HZR4</accession>
<keyword evidence="3" id="KW-1185">Reference proteome</keyword>
<sequence length="579" mass="66007">MTTAFSKIFERINIIQVAFYLIACYFTILLLTSISFLFNSYWLLQYSCVLSLLAVAVAGFFIDYKKQSKPVFTDTILNIGAFLAILLLLTLLSVLFWDNTYDGQTYHLQAIDELAHGWNPLHTESTNIFVTYYPKAFEKFGAAVFECTGEIETGKVSGLMLVTAACLLAFSYFKHLFPGKKILWFVFTLLLVINPIISTQNFTFLIDGQLASIFLILIFSFLLYLKQARFSLFIWLLTLAICIDLKFTGLVYAGVFQLFAGAYLLFIRFRLSRLFQFVAFNVLLLGLSIFVISNNPYYTNIKSGKHIFYPVLGTHSVNFMAGPNSPASFQYRNRFSKFFIANFSRSGNVHGALVAPEPELKIPFFLSLKEFTVFKSGSVLYGGFGPLFGGILIVSFLLILYILTLPVKNKREFLLLCLFLLVTIFLNPECWLARYVPQLWYLPVLLMIFIKWSGYLSKMLTSVNNFVFVLTAINGCIIFAISMASNLIITNQIRSEYAWMKSSGKEVALVTGVFKSTAYRLEKYQINYQRIDSADRAKYTGYYVFNPISSKSEILIPESVKPYEPGKFFSMLESYIKTK</sequence>
<feature type="transmembrane region" description="Helical" evidence="1">
    <location>
        <begin position="379"/>
        <end position="401"/>
    </location>
</feature>
<evidence type="ECO:0000256" key="1">
    <source>
        <dbReference type="SAM" id="Phobius"/>
    </source>
</evidence>
<evidence type="ECO:0000313" key="2">
    <source>
        <dbReference type="EMBL" id="THU40349.1"/>
    </source>
</evidence>
<keyword evidence="1" id="KW-1133">Transmembrane helix</keyword>
<keyword evidence="1" id="KW-0812">Transmembrane</keyword>
<protein>
    <recommendedName>
        <fullName evidence="4">Glycosyltransferase RgtA/B/C/D-like domain-containing protein</fullName>
    </recommendedName>
</protein>
<dbReference type="OrthoDB" id="5323771at2"/>
<comment type="caution">
    <text evidence="2">The sequence shown here is derived from an EMBL/GenBank/DDBJ whole genome shotgun (WGS) entry which is preliminary data.</text>
</comment>
<name>A0A4S8HZR4_9BACT</name>
<feature type="transmembrane region" description="Helical" evidence="1">
    <location>
        <begin position="12"/>
        <end position="38"/>
    </location>
</feature>
<gene>
    <name evidence="2" type="ORF">FAM09_10805</name>
</gene>
<organism evidence="2 3">
    <name type="scientific">Niastella caeni</name>
    <dbReference type="NCBI Taxonomy" id="2569763"/>
    <lineage>
        <taxon>Bacteria</taxon>
        <taxon>Pseudomonadati</taxon>
        <taxon>Bacteroidota</taxon>
        <taxon>Chitinophagia</taxon>
        <taxon>Chitinophagales</taxon>
        <taxon>Chitinophagaceae</taxon>
        <taxon>Niastella</taxon>
    </lineage>
</organism>
<feature type="transmembrane region" description="Helical" evidence="1">
    <location>
        <begin position="182"/>
        <end position="198"/>
    </location>
</feature>
<reference evidence="2 3" key="1">
    <citation type="submission" date="2019-04" db="EMBL/GenBank/DDBJ databases">
        <title>Niastella caeni sp. nov., isolated from activated sludge.</title>
        <authorList>
            <person name="Sheng M."/>
        </authorList>
    </citation>
    <scope>NUCLEOTIDE SEQUENCE [LARGE SCALE GENOMIC DNA]</scope>
    <source>
        <strain evidence="2 3">HX-2-15</strain>
    </source>
</reference>
<evidence type="ECO:0008006" key="4">
    <source>
        <dbReference type="Google" id="ProtNLM"/>
    </source>
</evidence>